<evidence type="ECO:0000313" key="1">
    <source>
        <dbReference type="EMBL" id="KAF2016710.1"/>
    </source>
</evidence>
<gene>
    <name evidence="1" type="ORF">BU24DRAFT_370608</name>
</gene>
<keyword evidence="2" id="KW-1185">Reference proteome</keyword>
<name>A0A6A5XVQ0_9PLEO</name>
<dbReference type="AlphaFoldDB" id="A0A6A5XVQ0"/>
<dbReference type="GeneID" id="54281833"/>
<evidence type="ECO:0000313" key="2">
    <source>
        <dbReference type="Proteomes" id="UP000799778"/>
    </source>
</evidence>
<proteinExistence type="predicted"/>
<protein>
    <submittedName>
        <fullName evidence="1">Uncharacterized protein</fullName>
    </submittedName>
</protein>
<dbReference type="Proteomes" id="UP000799778">
    <property type="component" value="Unassembled WGS sequence"/>
</dbReference>
<reference evidence="1" key="1">
    <citation type="journal article" date="2020" name="Stud. Mycol.">
        <title>101 Dothideomycetes genomes: a test case for predicting lifestyles and emergence of pathogens.</title>
        <authorList>
            <person name="Haridas S."/>
            <person name="Albert R."/>
            <person name="Binder M."/>
            <person name="Bloem J."/>
            <person name="Labutti K."/>
            <person name="Salamov A."/>
            <person name="Andreopoulos B."/>
            <person name="Baker S."/>
            <person name="Barry K."/>
            <person name="Bills G."/>
            <person name="Bluhm B."/>
            <person name="Cannon C."/>
            <person name="Castanera R."/>
            <person name="Culley D."/>
            <person name="Daum C."/>
            <person name="Ezra D."/>
            <person name="Gonzalez J."/>
            <person name="Henrissat B."/>
            <person name="Kuo A."/>
            <person name="Liang C."/>
            <person name="Lipzen A."/>
            <person name="Lutzoni F."/>
            <person name="Magnuson J."/>
            <person name="Mondo S."/>
            <person name="Nolan M."/>
            <person name="Ohm R."/>
            <person name="Pangilinan J."/>
            <person name="Park H.-J."/>
            <person name="Ramirez L."/>
            <person name="Alfaro M."/>
            <person name="Sun H."/>
            <person name="Tritt A."/>
            <person name="Yoshinaga Y."/>
            <person name="Zwiers L.-H."/>
            <person name="Turgeon B."/>
            <person name="Goodwin S."/>
            <person name="Spatafora J."/>
            <person name="Crous P."/>
            <person name="Grigoriev I."/>
        </authorList>
    </citation>
    <scope>NUCLEOTIDE SEQUENCE</scope>
    <source>
        <strain evidence="1">CBS 175.79</strain>
    </source>
</reference>
<accession>A0A6A5XVQ0</accession>
<sequence>MPEAEITTNGEYEDIRYHLFEAVDYDRHMSWKATKEGFIYAGVKNVERLNGDVDTVDAVLPKGQIVIIFSMCFQLATESVNRPCPPKSRQAETTANGDYEHISWHRFEALDYDRLMSWKATNKGFVCTGTMVPLNRSVDTVDAVLPKGVVILVSDMCFKLTSER</sequence>
<dbReference type="EMBL" id="ML978069">
    <property type="protein sequence ID" value="KAF2016710.1"/>
    <property type="molecule type" value="Genomic_DNA"/>
</dbReference>
<dbReference type="RefSeq" id="XP_033385049.1">
    <property type="nucleotide sequence ID" value="XM_033524436.1"/>
</dbReference>
<organism evidence="1 2">
    <name type="scientific">Aaosphaeria arxii CBS 175.79</name>
    <dbReference type="NCBI Taxonomy" id="1450172"/>
    <lineage>
        <taxon>Eukaryota</taxon>
        <taxon>Fungi</taxon>
        <taxon>Dikarya</taxon>
        <taxon>Ascomycota</taxon>
        <taxon>Pezizomycotina</taxon>
        <taxon>Dothideomycetes</taxon>
        <taxon>Pleosporomycetidae</taxon>
        <taxon>Pleosporales</taxon>
        <taxon>Pleosporales incertae sedis</taxon>
        <taxon>Aaosphaeria</taxon>
    </lineage>
</organism>
<dbReference type="OrthoDB" id="3889179at2759"/>